<evidence type="ECO:0000256" key="7">
    <source>
        <dbReference type="ARBA" id="ARBA00022833"/>
    </source>
</evidence>
<evidence type="ECO:0000256" key="3">
    <source>
        <dbReference type="ARBA" id="ARBA00022481"/>
    </source>
</evidence>
<comment type="similarity">
    <text evidence="2">Belongs to the TRAFAC class translation factor GTPase superfamily. Classic translation factor GTPase family. EF-Tu/EF-1A subfamily.</text>
</comment>
<protein>
    <submittedName>
        <fullName evidence="12">Uncharacterized protein LOC103503765 isoform X1</fullName>
    </submittedName>
</protein>
<dbReference type="CDD" id="cd01883">
    <property type="entry name" value="EF1_alpha"/>
    <property type="match status" value="1"/>
</dbReference>
<dbReference type="PROSITE" id="PS51722">
    <property type="entry name" value="G_TR_2"/>
    <property type="match status" value="1"/>
</dbReference>
<dbReference type="InterPro" id="IPR036443">
    <property type="entry name" value="Znf_RanBP2_sf"/>
</dbReference>
<dbReference type="CDD" id="cd16267">
    <property type="entry name" value="HBS1-like_II"/>
    <property type="match status" value="1"/>
</dbReference>
<dbReference type="Proteomes" id="UP001652600">
    <property type="component" value="Chromosome 4"/>
</dbReference>
<dbReference type="PANTHER" id="PTHR23115">
    <property type="entry name" value="TRANSLATION FACTOR"/>
    <property type="match status" value="1"/>
</dbReference>
<dbReference type="SUPFAM" id="SSF50447">
    <property type="entry name" value="Translation proteins"/>
    <property type="match status" value="1"/>
</dbReference>
<dbReference type="Gene3D" id="3.40.50.300">
    <property type="entry name" value="P-loop containing nucleotide triphosphate hydrolases"/>
    <property type="match status" value="1"/>
</dbReference>
<dbReference type="SUPFAM" id="SSF90209">
    <property type="entry name" value="Ran binding protein zinc finger-like"/>
    <property type="match status" value="1"/>
</dbReference>
<keyword evidence="6" id="KW-0863">Zinc-finger</keyword>
<name>A0ABM3KP81_CUCME</name>
<dbReference type="Pfam" id="PF03144">
    <property type="entry name" value="GTP_EFTU_D2"/>
    <property type="match status" value="1"/>
</dbReference>
<dbReference type="InterPro" id="IPR009000">
    <property type="entry name" value="Transl_B-barrel_sf"/>
</dbReference>
<gene>
    <name evidence="12" type="primary">LOC103503765</name>
</gene>
<dbReference type="SUPFAM" id="SSF52540">
    <property type="entry name" value="P-loop containing nucleoside triphosphate hydrolases"/>
    <property type="match status" value="1"/>
</dbReference>
<evidence type="ECO:0000313" key="11">
    <source>
        <dbReference type="Proteomes" id="UP001652600"/>
    </source>
</evidence>
<evidence type="ECO:0000256" key="1">
    <source>
        <dbReference type="ARBA" id="ARBA00003982"/>
    </source>
</evidence>
<dbReference type="Pfam" id="PF22594">
    <property type="entry name" value="GTP-eEF1A_C"/>
    <property type="match status" value="1"/>
</dbReference>
<dbReference type="SUPFAM" id="SSF50465">
    <property type="entry name" value="EF-Tu/eEF-1alpha/eIF2-gamma C-terminal domain"/>
    <property type="match status" value="1"/>
</dbReference>
<evidence type="ECO:0000256" key="2">
    <source>
        <dbReference type="ARBA" id="ARBA00007249"/>
    </source>
</evidence>
<dbReference type="InterPro" id="IPR009001">
    <property type="entry name" value="Transl_elong_EF1A/Init_IF2_C"/>
</dbReference>
<dbReference type="InterPro" id="IPR000795">
    <property type="entry name" value="T_Tr_GTP-bd_dom"/>
</dbReference>
<accession>A0ABM3KP81</accession>
<keyword evidence="5" id="KW-0547">Nucleotide-binding</keyword>
<evidence type="ECO:0000259" key="10">
    <source>
        <dbReference type="PROSITE" id="PS51722"/>
    </source>
</evidence>
<dbReference type="InterPro" id="IPR054696">
    <property type="entry name" value="GTP-eEF1A_C"/>
</dbReference>
<dbReference type="InterPro" id="IPR004161">
    <property type="entry name" value="EFTu-like_2"/>
</dbReference>
<dbReference type="InterPro" id="IPR001876">
    <property type="entry name" value="Znf_RanBP2"/>
</dbReference>
<dbReference type="InterPro" id="IPR027417">
    <property type="entry name" value="P-loop_NTPase"/>
</dbReference>
<evidence type="ECO:0000256" key="4">
    <source>
        <dbReference type="ARBA" id="ARBA00022723"/>
    </source>
</evidence>
<dbReference type="GeneID" id="103503765"/>
<dbReference type="Gene3D" id="2.40.30.10">
    <property type="entry name" value="Translation factors"/>
    <property type="match status" value="2"/>
</dbReference>
<reference evidence="12" key="1">
    <citation type="submission" date="2025-08" db="UniProtKB">
        <authorList>
            <consortium name="RefSeq"/>
        </authorList>
    </citation>
    <scope>IDENTIFICATION</scope>
    <source>
        <tissue evidence="12">Stem</tissue>
    </source>
</reference>
<keyword evidence="11" id="KW-1185">Reference proteome</keyword>
<keyword evidence="3" id="KW-0488">Methylation</keyword>
<evidence type="ECO:0000256" key="5">
    <source>
        <dbReference type="ARBA" id="ARBA00022741"/>
    </source>
</evidence>
<evidence type="ECO:0000256" key="9">
    <source>
        <dbReference type="SAM" id="MobiDB-lite"/>
    </source>
</evidence>
<dbReference type="PROSITE" id="PS01358">
    <property type="entry name" value="ZF_RANBP2_1"/>
    <property type="match status" value="1"/>
</dbReference>
<proteinExistence type="inferred from homology"/>
<comment type="function">
    <text evidence="1">This protein promotes the GTP-dependent binding of aminoacyl-tRNA to the A-site of ribosomes during protein biosynthesis.</text>
</comment>
<keyword evidence="4" id="KW-0479">Metal-binding</keyword>
<sequence length="787" mass="85843">MPRKVSHGLDYDDDYDDYDDYDYYDNDFDVEEKGKIPVTKEEPKGHKLWRCSICTYDNEDSFSACDICGVLRIPLDNNINTKDDRTDLFHAVENICKDSGVSKMAKSLFASLPNQIPKRAVKFQEQDDKIVEKREENIHKIGNIQGHLHEFHNALSTCSHFRTNIVPFKFDIPSPDDVVSNGLRSSKVGLKAVSHNDFNSLILSSDTTKISANSAALTSKSAHSVSSSLQMSKSGNIGDKQLSTKSSVNSGTSIGKNTIVVEEQNASISVPKNLQSRDNRSSSTSTSKSAGKFDSMESSNPSVEWEKSQNLAGGLNNMVLNVKSAYANYISGMGKTSNPQYKPDKWMLPDKAVDTLTQLNLAIVGHVDSGKSTLSGRLLHLLGRVSQKEMHKYEKDAKSIGKGSFAYAWALDESAEERERGITMTVGVAFFDSKRYHVVVLDSPGHKDFVPNLISGATQADAAVLVIDASVGAFEAGMDSSKGQTREHVQLIRSFGVDQIIVAVNKMDVVEYSKDRYEFIKLQLGTFIRSCGYKDSSLSWIPLSAMANQNLVTAPSDVHFLSWYRGPNLLEMIDSLQPPTREFSKPLLMPICDVVRSLSLGQVSACGKLEAGALQSGSKVLIMPSGDKATVRTLERNSQACKIARAGDNVTVTLQGVEASSVTSGGVLCHPDFPVAVAKHLELKILTLEYATPILIGSQLEIHIHHVKEAARVARIVSLLDSKTGKVTKKAPRCLSAKQSAVLEVVLQSPVCVEAFSTSRALGRVFLRAMGRTIAVGIVTQLIGGSQ</sequence>
<keyword evidence="8" id="KW-0342">GTP-binding</keyword>
<dbReference type="CDD" id="cd04093">
    <property type="entry name" value="HBS1_C_III"/>
    <property type="match status" value="1"/>
</dbReference>
<dbReference type="RefSeq" id="XP_050939592.1">
    <property type="nucleotide sequence ID" value="XM_051083635.1"/>
</dbReference>
<feature type="region of interest" description="Disordered" evidence="9">
    <location>
        <begin position="221"/>
        <end position="250"/>
    </location>
</feature>
<feature type="region of interest" description="Disordered" evidence="9">
    <location>
        <begin position="269"/>
        <end position="305"/>
    </location>
</feature>
<evidence type="ECO:0000313" key="12">
    <source>
        <dbReference type="RefSeq" id="XP_050939592.1"/>
    </source>
</evidence>
<dbReference type="Pfam" id="PF00009">
    <property type="entry name" value="GTP_EFTU"/>
    <property type="match status" value="1"/>
</dbReference>
<dbReference type="PRINTS" id="PR00315">
    <property type="entry name" value="ELONGATNFCT"/>
</dbReference>
<evidence type="ECO:0000256" key="6">
    <source>
        <dbReference type="ARBA" id="ARBA00022771"/>
    </source>
</evidence>
<organism evidence="11 12">
    <name type="scientific">Cucumis melo</name>
    <name type="common">Muskmelon</name>
    <dbReference type="NCBI Taxonomy" id="3656"/>
    <lineage>
        <taxon>Eukaryota</taxon>
        <taxon>Viridiplantae</taxon>
        <taxon>Streptophyta</taxon>
        <taxon>Embryophyta</taxon>
        <taxon>Tracheophyta</taxon>
        <taxon>Spermatophyta</taxon>
        <taxon>Magnoliopsida</taxon>
        <taxon>eudicotyledons</taxon>
        <taxon>Gunneridae</taxon>
        <taxon>Pentapetalae</taxon>
        <taxon>rosids</taxon>
        <taxon>fabids</taxon>
        <taxon>Cucurbitales</taxon>
        <taxon>Cucurbitaceae</taxon>
        <taxon>Benincaseae</taxon>
        <taxon>Cucumis</taxon>
    </lineage>
</organism>
<dbReference type="InterPro" id="IPR050100">
    <property type="entry name" value="TRAFAC_GTPase_members"/>
</dbReference>
<evidence type="ECO:0000256" key="8">
    <source>
        <dbReference type="ARBA" id="ARBA00023134"/>
    </source>
</evidence>
<keyword evidence="7" id="KW-0862">Zinc</keyword>
<feature type="domain" description="Tr-type G" evidence="10">
    <location>
        <begin position="356"/>
        <end position="587"/>
    </location>
</feature>